<proteinExistence type="predicted"/>
<evidence type="ECO:0000256" key="1">
    <source>
        <dbReference type="SAM" id="Phobius"/>
    </source>
</evidence>
<evidence type="ECO:0000313" key="2">
    <source>
        <dbReference type="EMBL" id="SMH42448.1"/>
    </source>
</evidence>
<keyword evidence="3" id="KW-1185">Reference proteome</keyword>
<dbReference type="AlphaFoldDB" id="A0A1X7NW26"/>
<evidence type="ECO:0000313" key="3">
    <source>
        <dbReference type="Proteomes" id="UP000193711"/>
    </source>
</evidence>
<feature type="transmembrane region" description="Helical" evidence="1">
    <location>
        <begin position="304"/>
        <end position="323"/>
    </location>
</feature>
<organism evidence="2 3">
    <name type="scientific">Rathayibacter oskolensis</name>
    <dbReference type="NCBI Taxonomy" id="1891671"/>
    <lineage>
        <taxon>Bacteria</taxon>
        <taxon>Bacillati</taxon>
        <taxon>Actinomycetota</taxon>
        <taxon>Actinomycetes</taxon>
        <taxon>Micrococcales</taxon>
        <taxon>Microbacteriaceae</taxon>
        <taxon>Rathayibacter</taxon>
    </lineage>
</organism>
<gene>
    <name evidence="2" type="ORF">SAMN06295885_1983</name>
</gene>
<feature type="transmembrane region" description="Helical" evidence="1">
    <location>
        <begin position="259"/>
        <end position="283"/>
    </location>
</feature>
<feature type="transmembrane region" description="Helical" evidence="1">
    <location>
        <begin position="154"/>
        <end position="172"/>
    </location>
</feature>
<accession>A0A1X7NW26</accession>
<sequence>MDGAESPPEAIGFGALRSEQEARRASLAQSVRRTLQLAAVLFSLAELIVNFEFFVRLFTVLSTLADGQATDLRIQGDLSLGVSDADAVVVATALLVLVATINVALAALQIGDRSSWSRSARAFFVARDAQSIAVLAGATSLSLAATRIQQAPGTALLLLLIACVTIMAGRAISEPRGVTELTFRKEQLSLDLSAQKRSLEEALEDYGFTPYRAKPVPPLSALLLVKTSGVLAAAGAGTAGVVVVVILGTASSRWEDITVGAGLLIVATFVLIASLYTFAYYIFFVPCIVFEYFRVRDWKRRTRLAGLLYTALALAWIASVLTSGFTSPPLGEESVMALIVALPPVVMPPLLLAGARLLRRAPGRATVLLVPSILSFEMAESTKEITAVEAELNALLSAQDPR</sequence>
<feature type="transmembrane region" description="Helical" evidence="1">
    <location>
        <begin position="335"/>
        <end position="355"/>
    </location>
</feature>
<feature type="transmembrane region" description="Helical" evidence="1">
    <location>
        <begin position="34"/>
        <end position="55"/>
    </location>
</feature>
<feature type="transmembrane region" description="Helical" evidence="1">
    <location>
        <begin position="87"/>
        <end position="108"/>
    </location>
</feature>
<dbReference type="Proteomes" id="UP000193711">
    <property type="component" value="Unassembled WGS sequence"/>
</dbReference>
<reference evidence="3" key="1">
    <citation type="submission" date="2017-04" db="EMBL/GenBank/DDBJ databases">
        <authorList>
            <person name="Varghese N."/>
            <person name="Submissions S."/>
        </authorList>
    </citation>
    <scope>NUCLEOTIDE SEQUENCE [LARGE SCALE GENOMIC DNA]</scope>
    <source>
        <strain evidence="3">VKM Ac-2121</strain>
    </source>
</reference>
<feature type="transmembrane region" description="Helical" evidence="1">
    <location>
        <begin position="221"/>
        <end position="247"/>
    </location>
</feature>
<feature type="transmembrane region" description="Helical" evidence="1">
    <location>
        <begin position="129"/>
        <end position="148"/>
    </location>
</feature>
<keyword evidence="1" id="KW-1133">Transmembrane helix</keyword>
<name>A0A1X7NW26_9MICO</name>
<dbReference type="EMBL" id="FXBM01000002">
    <property type="protein sequence ID" value="SMH42448.1"/>
    <property type="molecule type" value="Genomic_DNA"/>
</dbReference>
<keyword evidence="1" id="KW-0472">Membrane</keyword>
<protein>
    <submittedName>
        <fullName evidence="2">Uncharacterized protein</fullName>
    </submittedName>
</protein>
<keyword evidence="1" id="KW-0812">Transmembrane</keyword>